<reference evidence="4 5" key="1">
    <citation type="submission" date="2019-03" db="EMBL/GenBank/DDBJ databases">
        <title>Genomic Encyclopedia of Type Strains, Phase IV (KMG-IV): sequencing the most valuable type-strain genomes for metagenomic binning, comparative biology and taxonomic classification.</title>
        <authorList>
            <person name="Goeker M."/>
        </authorList>
    </citation>
    <scope>NUCLEOTIDE SEQUENCE [LARGE SCALE GENOMIC DNA]</scope>
    <source>
        <strain evidence="4 5">DSM 11170</strain>
    </source>
</reference>
<dbReference type="OrthoDB" id="9767044at2"/>
<sequence length="499" mass="55574">MAFVEYVNEKANPRRDDRLRTCHAYGGTACGLVKDSQGGCLVNKDRSFSQTFGCQMSLSMFMLQTIPDTVSILHGPVGCGGASPGRDYRVREGNRARGLKEQRVIWYNTNLNESDVINGGEDSLEKTILAIEERHHPKAIFIVSTCVPGIIGDDVDALAAQLQERVKAKLIPLHCEGFKTKIVATAYDAVYHGIARHLIDDQEDAPAEAAGAAQGQADGLIPVNVFNFSSMGRIDEVELARLLKGIGLEANFFPNYVHPDAFNHLKKAALNISVCATHDDYFLEYLKEKFGTPYLIGTMPIGSRNTSEWLLAIAGKLGKEEVAQQFITAETKELEAALAPYQERFQGKRVYISGGEIRVPATGMLMQELGFKVIGLRAHHYDEFGDDLYLKVAENDPDMEVNVATTQPFELVNLLNRAKPDLYIGHAGSNVYAAKLGIPGFPLFNTPKSYYGYRGAYEVALQVDRLLRNQAYQRKLKEHTRNPYHESWYQQDPYHYITG</sequence>
<dbReference type="PANTHER" id="PTHR42956">
    <property type="entry name" value="NITROGENASE IRON-MOLYBDENUM COFACTOR BIOSYNTHESIS PROTEIN NIFE"/>
    <property type="match status" value="1"/>
</dbReference>
<dbReference type="InterPro" id="IPR000318">
    <property type="entry name" value="Nase_comp1_CS"/>
</dbReference>
<dbReference type="Pfam" id="PF00148">
    <property type="entry name" value="Oxidored_nitro"/>
    <property type="match status" value="1"/>
</dbReference>
<dbReference type="PROSITE" id="PS00699">
    <property type="entry name" value="NITROGENASE_1_1"/>
    <property type="match status" value="1"/>
</dbReference>
<dbReference type="PROSITE" id="PS00090">
    <property type="entry name" value="NITROGENASE_1_2"/>
    <property type="match status" value="1"/>
</dbReference>
<dbReference type="Gene3D" id="3.40.50.12380">
    <property type="entry name" value="Nitrogenase MoFe cofactor biosynthesis protein NifE, C-terminal"/>
    <property type="match status" value="1"/>
</dbReference>
<dbReference type="AlphaFoldDB" id="A0A4R2RPQ2"/>
<accession>A0A4R2RPQ2</accession>
<evidence type="ECO:0000313" key="5">
    <source>
        <dbReference type="Proteomes" id="UP000294813"/>
    </source>
</evidence>
<dbReference type="EMBL" id="SLXT01000007">
    <property type="protein sequence ID" value="TCP65038.1"/>
    <property type="molecule type" value="Genomic_DNA"/>
</dbReference>
<keyword evidence="1 2" id="KW-0535">Nitrogen fixation</keyword>
<dbReference type="RefSeq" id="WP_131918762.1">
    <property type="nucleotide sequence ID" value="NZ_JAOQNU010000007.1"/>
</dbReference>
<evidence type="ECO:0000259" key="3">
    <source>
        <dbReference type="Pfam" id="PF00148"/>
    </source>
</evidence>
<evidence type="ECO:0000256" key="1">
    <source>
        <dbReference type="ARBA" id="ARBA00023231"/>
    </source>
</evidence>
<keyword evidence="5" id="KW-1185">Reference proteome</keyword>
<dbReference type="GO" id="GO:0016163">
    <property type="term" value="F:nitrogenase activity"/>
    <property type="evidence" value="ECO:0007669"/>
    <property type="project" value="InterPro"/>
</dbReference>
<gene>
    <name evidence="4" type="ORF">EDD73_107111</name>
</gene>
<dbReference type="PANTHER" id="PTHR42956:SF1">
    <property type="entry name" value="NITROGENASE IRON-MOLYBDENUM COFACTOR BIOSYNTHESIS PROTEIN NIFE"/>
    <property type="match status" value="1"/>
</dbReference>
<dbReference type="Gene3D" id="3.40.50.1980">
    <property type="entry name" value="Nitrogenase molybdenum iron protein domain"/>
    <property type="match status" value="1"/>
</dbReference>
<comment type="similarity">
    <text evidence="2">Belongs to the NifD/NifK/NifE/NifN family.</text>
</comment>
<dbReference type="InterPro" id="IPR000510">
    <property type="entry name" value="Nase/OxRdtase_comp1"/>
</dbReference>
<evidence type="ECO:0000256" key="2">
    <source>
        <dbReference type="RuleBase" id="RU004021"/>
    </source>
</evidence>
<organism evidence="4 5">
    <name type="scientific">Heliophilum fasciatum</name>
    <dbReference type="NCBI Taxonomy" id="35700"/>
    <lineage>
        <taxon>Bacteria</taxon>
        <taxon>Bacillati</taxon>
        <taxon>Bacillota</taxon>
        <taxon>Clostridia</taxon>
        <taxon>Eubacteriales</taxon>
        <taxon>Heliobacteriaceae</taxon>
        <taxon>Heliophilum</taxon>
    </lineage>
</organism>
<feature type="domain" description="Nitrogenase/oxidoreductase component 1" evidence="3">
    <location>
        <begin position="54"/>
        <end position="465"/>
    </location>
</feature>
<dbReference type="SUPFAM" id="SSF53807">
    <property type="entry name" value="Helical backbone' metal receptor"/>
    <property type="match status" value="1"/>
</dbReference>
<dbReference type="InterPro" id="IPR049939">
    <property type="entry name" value="NifE-like"/>
</dbReference>
<evidence type="ECO:0000313" key="4">
    <source>
        <dbReference type="EMBL" id="TCP65038.1"/>
    </source>
</evidence>
<comment type="caution">
    <text evidence="4">The sequence shown here is derived from an EMBL/GenBank/DDBJ whole genome shotgun (WGS) entry which is preliminary data.</text>
</comment>
<protein>
    <submittedName>
        <fullName evidence="4">Nitrogenase molybdenum-iron protein alpha chain</fullName>
    </submittedName>
</protein>
<name>A0A4R2RPQ2_9FIRM</name>
<proteinExistence type="inferred from homology"/>
<dbReference type="Proteomes" id="UP000294813">
    <property type="component" value="Unassembled WGS sequence"/>
</dbReference>